<evidence type="ECO:0000259" key="4">
    <source>
        <dbReference type="PROSITE" id="PS50949"/>
    </source>
</evidence>
<proteinExistence type="predicted"/>
<keyword evidence="6" id="KW-1185">Reference proteome</keyword>
<dbReference type="PROSITE" id="PS50949">
    <property type="entry name" value="HTH_GNTR"/>
    <property type="match status" value="1"/>
</dbReference>
<dbReference type="STRING" id="1177755.A7A08_02518"/>
<gene>
    <name evidence="5" type="ORF">A7A08_02518</name>
</gene>
<dbReference type="PANTHER" id="PTHR43537:SF39">
    <property type="entry name" value="HTH-TYPE TRANSCRIPTIONAL REGULATOR MCBR"/>
    <property type="match status" value="1"/>
</dbReference>
<dbReference type="EMBL" id="MASI01000006">
    <property type="protein sequence ID" value="ODA66750.1"/>
    <property type="molecule type" value="Genomic_DNA"/>
</dbReference>
<name>A0A1E2RX91_9HYPH</name>
<accession>A0A1E2RX91</accession>
<dbReference type="AlphaFoldDB" id="A0A1E2RX91"/>
<dbReference type="InterPro" id="IPR011711">
    <property type="entry name" value="GntR_C"/>
</dbReference>
<keyword evidence="2" id="KW-0238">DNA-binding</keyword>
<dbReference type="InterPro" id="IPR000524">
    <property type="entry name" value="Tscrpt_reg_HTH_GntR"/>
</dbReference>
<dbReference type="PANTHER" id="PTHR43537">
    <property type="entry name" value="TRANSCRIPTIONAL REGULATOR, GNTR FAMILY"/>
    <property type="match status" value="1"/>
</dbReference>
<dbReference type="InterPro" id="IPR036388">
    <property type="entry name" value="WH-like_DNA-bd_sf"/>
</dbReference>
<sequence length="228" mass="25805">MEVGNLKQPAHLRVYKLIRDMILYGELAPGEAVTIQGLTNVLGAGMTPVREAIRRLTSEGALEFMGNRRVCVPVLTEAKLDEFAFARLAIEPQLARWGAEKIGVSKVYELDMIDRALNSAIAYGNVREYLIHNYRFHMTIYQAAGKPELLNMVERLWLKTGPSLRMMFGRFGTLNLIDMHQQAMAALRDNRPDKVEEAMREDILQGIDTIRSGLFEAAERKDNLIKIS</sequence>
<dbReference type="InterPro" id="IPR036390">
    <property type="entry name" value="WH_DNA-bd_sf"/>
</dbReference>
<dbReference type="GO" id="GO:0003677">
    <property type="term" value="F:DNA binding"/>
    <property type="evidence" value="ECO:0007669"/>
    <property type="project" value="UniProtKB-KW"/>
</dbReference>
<dbReference type="Gene3D" id="1.10.10.10">
    <property type="entry name" value="Winged helix-like DNA-binding domain superfamily/Winged helix DNA-binding domain"/>
    <property type="match status" value="1"/>
</dbReference>
<evidence type="ECO:0000256" key="2">
    <source>
        <dbReference type="ARBA" id="ARBA00023125"/>
    </source>
</evidence>
<dbReference type="SUPFAM" id="SSF46785">
    <property type="entry name" value="Winged helix' DNA-binding domain"/>
    <property type="match status" value="1"/>
</dbReference>
<feature type="domain" description="HTH gntR-type" evidence="4">
    <location>
        <begin position="8"/>
        <end position="75"/>
    </location>
</feature>
<evidence type="ECO:0000313" key="5">
    <source>
        <dbReference type="EMBL" id="ODA66750.1"/>
    </source>
</evidence>
<dbReference type="SUPFAM" id="SSF48008">
    <property type="entry name" value="GntR ligand-binding domain-like"/>
    <property type="match status" value="1"/>
</dbReference>
<dbReference type="GO" id="GO:0003700">
    <property type="term" value="F:DNA-binding transcription factor activity"/>
    <property type="evidence" value="ECO:0007669"/>
    <property type="project" value="InterPro"/>
</dbReference>
<dbReference type="Gene3D" id="1.20.120.530">
    <property type="entry name" value="GntR ligand-binding domain-like"/>
    <property type="match status" value="1"/>
</dbReference>
<evidence type="ECO:0000313" key="6">
    <source>
        <dbReference type="Proteomes" id="UP000095087"/>
    </source>
</evidence>
<dbReference type="SMART" id="SM00895">
    <property type="entry name" value="FCD"/>
    <property type="match status" value="1"/>
</dbReference>
<protein>
    <submittedName>
        <fullName evidence="5">HTH-type transcriptional regulator McbR</fullName>
    </submittedName>
</protein>
<reference evidence="5 6" key="1">
    <citation type="submission" date="2016-07" db="EMBL/GenBank/DDBJ databases">
        <title>Draft genome sequence of Methyloligella halotolerans C2T (VKM B-2706T=CCUG 61687T=DSM 25045T), a halotolerant polyhydroxybutyrate accumulating methylotroph.</title>
        <authorList>
            <person name="Vasilenko O.V."/>
            <person name="Doronina N.V."/>
            <person name="Poroshina M.N."/>
            <person name="Tarlachkov S.V."/>
            <person name="Trotsenko Y.A."/>
        </authorList>
    </citation>
    <scope>NUCLEOTIDE SEQUENCE [LARGE SCALE GENOMIC DNA]</scope>
    <source>
        <strain evidence="5 6">VKM B-2706</strain>
    </source>
</reference>
<dbReference type="InterPro" id="IPR008920">
    <property type="entry name" value="TF_FadR/GntR_C"/>
</dbReference>
<keyword evidence="3" id="KW-0804">Transcription</keyword>
<dbReference type="RefSeq" id="WP_069095691.1">
    <property type="nucleotide sequence ID" value="NZ_MASI01000006.1"/>
</dbReference>
<dbReference type="PATRIC" id="fig|1177755.3.peg.2540"/>
<evidence type="ECO:0000256" key="3">
    <source>
        <dbReference type="ARBA" id="ARBA00023163"/>
    </source>
</evidence>
<dbReference type="Proteomes" id="UP000095087">
    <property type="component" value="Unassembled WGS sequence"/>
</dbReference>
<dbReference type="SMART" id="SM00345">
    <property type="entry name" value="HTH_GNTR"/>
    <property type="match status" value="1"/>
</dbReference>
<dbReference type="Pfam" id="PF07729">
    <property type="entry name" value="FCD"/>
    <property type="match status" value="1"/>
</dbReference>
<keyword evidence="1" id="KW-0805">Transcription regulation</keyword>
<organism evidence="5 6">
    <name type="scientific">Methyloligella halotolerans</name>
    <dbReference type="NCBI Taxonomy" id="1177755"/>
    <lineage>
        <taxon>Bacteria</taxon>
        <taxon>Pseudomonadati</taxon>
        <taxon>Pseudomonadota</taxon>
        <taxon>Alphaproteobacteria</taxon>
        <taxon>Hyphomicrobiales</taxon>
        <taxon>Hyphomicrobiaceae</taxon>
        <taxon>Methyloligella</taxon>
    </lineage>
</organism>
<evidence type="ECO:0000256" key="1">
    <source>
        <dbReference type="ARBA" id="ARBA00023015"/>
    </source>
</evidence>
<dbReference type="Pfam" id="PF00392">
    <property type="entry name" value="GntR"/>
    <property type="match status" value="1"/>
</dbReference>
<comment type="caution">
    <text evidence="5">The sequence shown here is derived from an EMBL/GenBank/DDBJ whole genome shotgun (WGS) entry which is preliminary data.</text>
</comment>